<protein>
    <recommendedName>
        <fullName evidence="3">DUF1156 domain-containing protein</fullName>
    </recommendedName>
</protein>
<name>A0A6V8P4X7_9ACTN</name>
<dbReference type="RefSeq" id="WP_176233285.1">
    <property type="nucleotide sequence ID" value="NZ_BLRY01000033.1"/>
</dbReference>
<dbReference type="GO" id="GO:0032259">
    <property type="term" value="P:methylation"/>
    <property type="evidence" value="ECO:0007669"/>
    <property type="project" value="InterPro"/>
</dbReference>
<reference evidence="1 2" key="1">
    <citation type="journal article" date="2020" name="Front. Microbiol.">
        <title>Single-cell genomics of novel Actinobacteria with the Wood-Ljungdahl pathway discovered in a serpentinizing system.</title>
        <authorList>
            <person name="Merino N."/>
            <person name="Kawai M."/>
            <person name="Boyd E.S."/>
            <person name="Colman D.R."/>
            <person name="McGlynn S.E."/>
            <person name="Nealson K.H."/>
            <person name="Kurokawa K."/>
            <person name="Hongoh Y."/>
        </authorList>
    </citation>
    <scope>NUCLEOTIDE SEQUENCE [LARGE SCALE GENOMIC DNA]</scope>
    <source>
        <strain evidence="1 2">S33</strain>
    </source>
</reference>
<dbReference type="Proteomes" id="UP000591948">
    <property type="component" value="Unassembled WGS sequence"/>
</dbReference>
<dbReference type="EMBL" id="BLRY01000033">
    <property type="protein sequence ID" value="GFP27397.1"/>
    <property type="molecule type" value="Genomic_DNA"/>
</dbReference>
<dbReference type="Gene3D" id="3.40.50.150">
    <property type="entry name" value="Vaccinia Virus protein VP39"/>
    <property type="match status" value="1"/>
</dbReference>
<keyword evidence="2" id="KW-1185">Reference proteome</keyword>
<dbReference type="InterPro" id="IPR002052">
    <property type="entry name" value="DNA_methylase_N6_adenine_CS"/>
</dbReference>
<gene>
    <name evidence="1" type="ORF">HKBW3S33_00810</name>
</gene>
<dbReference type="GO" id="GO:0008168">
    <property type="term" value="F:methyltransferase activity"/>
    <property type="evidence" value="ECO:0007669"/>
    <property type="project" value="InterPro"/>
</dbReference>
<comment type="caution">
    <text evidence="1">The sequence shown here is derived from an EMBL/GenBank/DDBJ whole genome shotgun (WGS) entry which is preliminary data.</text>
</comment>
<dbReference type="PROSITE" id="PS00092">
    <property type="entry name" value="N6_MTASE"/>
    <property type="match status" value="1"/>
</dbReference>
<accession>A0A6V8P4X7</accession>
<organism evidence="1 2">
    <name type="scientific">Candidatus Hakubella thermalkaliphila</name>
    <dbReference type="NCBI Taxonomy" id="2754717"/>
    <lineage>
        <taxon>Bacteria</taxon>
        <taxon>Bacillati</taxon>
        <taxon>Actinomycetota</taxon>
        <taxon>Actinomycetota incertae sedis</taxon>
        <taxon>Candidatus Hakubellales</taxon>
        <taxon>Candidatus Hakubellaceae</taxon>
        <taxon>Candidatus Hakubella</taxon>
    </lineage>
</organism>
<proteinExistence type="predicted"/>
<evidence type="ECO:0000313" key="1">
    <source>
        <dbReference type="EMBL" id="GFP27397.1"/>
    </source>
</evidence>
<dbReference type="SUPFAM" id="SSF53335">
    <property type="entry name" value="S-adenosyl-L-methionine-dependent methyltransferases"/>
    <property type="match status" value="1"/>
</dbReference>
<sequence length="782" mass="89854">METYAGEYNPVAVLILKCTLEYPQKYGKPKEVKEDWGLLKGSVVKNPLLEDVKKWGNWVLESTKKEIGEFYPEDNGGSIPVGYIWARAIPCQNPSCNAEIPLMRQFWLAKKDNKKVALKPFAKDGRVEFEIVGQGKLFPEDFEPEKGTVSRAIATCLVCGGVVDDKTTRKLFQEGKAGQRMVAVVLHHPKKRGKTYRLATEKDLEVFREAEKYLEEKRAKLMEEWGIDPVPDEPLPPKETLGFRVQRYGMLKWGDLFNPRQKLALITFVEKVKQAHERLLAEGAEEYAKAVMSYLALGIDKLVETSSVLCRWKPDTVQVIPALSGRQAIPMIWDYFELNTISDISRGWTNTVDVLLDSFRIIGEMNNFAKVIQSSATALPYPDDYFDAVFTDPPYYDNVPYSYLSDFFYVWLKRTIGDLYPDLFSTPLTPKSKEIVAYTNERSWEEAKEHFEANLKKSFQEIYRVLKPDGIATIVYTHKSTSGWETLINSLLDSGLVVKASWPIDTEMKARLRAKESAALASSIYFVVRKMKREETGWYNEVREEIKKHIYQKLERLWQEGISGADFFIAGIGSAIEIFGKYEKVMDYEGNIIRADKLLEFVREIVTDYAVRQILHNGIAGELSPLTRFYLLWRWTYQEAKVLFDNARKLAQSTGIDLTREWNKGFIIKDKEFIKVLGPQERDLACLRADTHRQAGLEDSRELIDVLHNVLLLWKEGNREDMKKVLSDSGFGGKDAFYRVAQAISETLQIDSKEKKLLDGFLSGKERLLSEIKEAYKQRMLF</sequence>
<evidence type="ECO:0000313" key="2">
    <source>
        <dbReference type="Proteomes" id="UP000591948"/>
    </source>
</evidence>
<dbReference type="AlphaFoldDB" id="A0A6V8P4X7"/>
<dbReference type="InterPro" id="IPR029063">
    <property type="entry name" value="SAM-dependent_MTases_sf"/>
</dbReference>
<dbReference type="GO" id="GO:0003676">
    <property type="term" value="F:nucleic acid binding"/>
    <property type="evidence" value="ECO:0007669"/>
    <property type="project" value="InterPro"/>
</dbReference>
<evidence type="ECO:0008006" key="3">
    <source>
        <dbReference type="Google" id="ProtNLM"/>
    </source>
</evidence>